<sequence length="620" mass="68335">MNPSWQARHNLTLGQYQPEFDALVGQGFRLLDLNGYSINGVDHYATVWEQSQGPSWVARHGLTSQDHNSLFQTLPAQGFRPVSVSGYDRAGQPRFASLWQKIPGPAFEARHGMTPEQYQTAIDEFTARGFRPVDLSCYLDGGQVRFAAVWDQSLVPGWVARHGLTSADFQTEFTRLTGQGYMLWRVNGYEVSDGTRYAAIWVKGPAVTWQARHGLSSADHQSAFDALVARGYRLQKINGHTAGGQTSYASIWNKPYLSDDDEKFIRQTVTTFLSAHRVPGASLALADSERLIFARAYGVADPATNAPVTTGQLFRIASVSKPLTAVAIFRLIEQGRLTLNDRVFGTGAILGTTYGTRPYGTNIDQIRIQDLLEHTSGWAHAQDPMFDHLELTQRQLIDWMLGRDASGALNAPLSHTPGTTFEYLNFGYCLLGRVIETITGLLYENAVRQLVLAPCGITDMHIAGDTLADRRSNEVVYTQQGSVGPYGIRVSRMDAHGGWLATPTDLLRFLVRVDGFTGKPDILSAGSVATMSTPTTARTPSGDPTGYAKGWITNTAGNRWHDGDLPGTAAILVRTNGHQCWAVLVNSRDDAQLDAMRTEIDNLMWTVVRHITDWPANDLF</sequence>
<dbReference type="OrthoDB" id="262125at2"/>
<comment type="caution">
    <text evidence="2">The sequence shown here is derived from an EMBL/GenBank/DDBJ whole genome shotgun (WGS) entry which is preliminary data.</text>
</comment>
<accession>A0A553Y292</accession>
<dbReference type="InterPro" id="IPR001466">
    <property type="entry name" value="Beta-lactam-related"/>
</dbReference>
<protein>
    <submittedName>
        <fullName evidence="2">Beta-lactamase family protein</fullName>
    </submittedName>
</protein>
<dbReference type="PANTHER" id="PTHR46825:SF7">
    <property type="entry name" value="D-ALANYL-D-ALANINE CARBOXYPEPTIDASE"/>
    <property type="match status" value="1"/>
</dbReference>
<dbReference type="PANTHER" id="PTHR46825">
    <property type="entry name" value="D-ALANYL-D-ALANINE-CARBOXYPEPTIDASE/ENDOPEPTIDASE AMPH"/>
    <property type="match status" value="1"/>
</dbReference>
<dbReference type="Pfam" id="PF00144">
    <property type="entry name" value="Beta-lactamase"/>
    <property type="match status" value="1"/>
</dbReference>
<reference evidence="2 3" key="1">
    <citation type="submission" date="2019-07" db="EMBL/GenBank/DDBJ databases">
        <title>Draft genome for Streptomyces benahoarensis MZ03-48.</title>
        <authorList>
            <person name="Gonzalez-Pimentel J.L."/>
        </authorList>
    </citation>
    <scope>NUCLEOTIDE SEQUENCE [LARGE SCALE GENOMIC DNA]</scope>
    <source>
        <strain evidence="2 3">MZ03-48</strain>
    </source>
</reference>
<gene>
    <name evidence="2" type="ORF">FNZ23_27580</name>
</gene>
<dbReference type="AlphaFoldDB" id="A0A553Y292"/>
<evidence type="ECO:0000313" key="2">
    <source>
        <dbReference type="EMBL" id="TSB23344.1"/>
    </source>
</evidence>
<dbReference type="Gene3D" id="3.40.710.10">
    <property type="entry name" value="DD-peptidase/beta-lactamase superfamily"/>
    <property type="match status" value="1"/>
</dbReference>
<evidence type="ECO:0000259" key="1">
    <source>
        <dbReference type="Pfam" id="PF00144"/>
    </source>
</evidence>
<feature type="domain" description="Beta-lactamase-related" evidence="1">
    <location>
        <begin position="265"/>
        <end position="597"/>
    </location>
</feature>
<dbReference type="SUPFAM" id="SSF56601">
    <property type="entry name" value="beta-lactamase/transpeptidase-like"/>
    <property type="match status" value="1"/>
</dbReference>
<organism evidence="2 3">
    <name type="scientific">Streptomyces benahoarensis</name>
    <dbReference type="NCBI Taxonomy" id="2595054"/>
    <lineage>
        <taxon>Bacteria</taxon>
        <taxon>Bacillati</taxon>
        <taxon>Actinomycetota</taxon>
        <taxon>Actinomycetes</taxon>
        <taxon>Kitasatosporales</taxon>
        <taxon>Streptomycetaceae</taxon>
        <taxon>Streptomyces</taxon>
    </lineage>
</organism>
<dbReference type="RefSeq" id="WP_143943510.1">
    <property type="nucleotide sequence ID" value="NZ_VKLS01000607.1"/>
</dbReference>
<proteinExistence type="predicted"/>
<dbReference type="Proteomes" id="UP000320888">
    <property type="component" value="Unassembled WGS sequence"/>
</dbReference>
<dbReference type="EMBL" id="VKLS01000607">
    <property type="protein sequence ID" value="TSB23344.1"/>
    <property type="molecule type" value="Genomic_DNA"/>
</dbReference>
<name>A0A553Y292_9ACTN</name>
<dbReference type="InterPro" id="IPR049511">
    <property type="entry name" value="PGH-like_rpt"/>
</dbReference>
<dbReference type="InterPro" id="IPR012338">
    <property type="entry name" value="Beta-lactam/transpept-like"/>
</dbReference>
<dbReference type="Pfam" id="PF17660">
    <property type="entry name" value="BTRD1"/>
    <property type="match status" value="5"/>
</dbReference>
<evidence type="ECO:0000313" key="3">
    <source>
        <dbReference type="Proteomes" id="UP000320888"/>
    </source>
</evidence>
<dbReference type="InterPro" id="IPR050491">
    <property type="entry name" value="AmpC-like"/>
</dbReference>
<keyword evidence="3" id="KW-1185">Reference proteome</keyword>